<comment type="caution">
    <text evidence="1">The sequence shown here is derived from an EMBL/GenBank/DDBJ whole genome shotgun (WGS) entry which is preliminary data.</text>
</comment>
<accession>A0ABD5U2T6</accession>
<dbReference type="Proteomes" id="UP001596408">
    <property type="component" value="Unassembled WGS sequence"/>
</dbReference>
<evidence type="ECO:0000313" key="2">
    <source>
        <dbReference type="Proteomes" id="UP001596408"/>
    </source>
</evidence>
<dbReference type="Pfam" id="PF26401">
    <property type="entry name" value="DUF8099"/>
    <property type="match status" value="1"/>
</dbReference>
<protein>
    <submittedName>
        <fullName evidence="1">Uncharacterized protein</fullName>
    </submittedName>
</protein>
<evidence type="ECO:0000313" key="1">
    <source>
        <dbReference type="EMBL" id="MFC6825853.1"/>
    </source>
</evidence>
<gene>
    <name evidence="1" type="ORF">ACFQEV_12735</name>
</gene>
<proteinExistence type="predicted"/>
<keyword evidence="2" id="KW-1185">Reference proteome</keyword>
<dbReference type="EMBL" id="JBHSXH010000015">
    <property type="protein sequence ID" value="MFC6825853.1"/>
    <property type="molecule type" value="Genomic_DNA"/>
</dbReference>
<dbReference type="AlphaFoldDB" id="A0ABD5U2T6"/>
<organism evidence="1 2">
    <name type="scientific">Halopelagius fulvigenes</name>
    <dbReference type="NCBI Taxonomy" id="1198324"/>
    <lineage>
        <taxon>Archaea</taxon>
        <taxon>Methanobacteriati</taxon>
        <taxon>Methanobacteriota</taxon>
        <taxon>Stenosarchaea group</taxon>
        <taxon>Halobacteria</taxon>
        <taxon>Halobacteriales</taxon>
        <taxon>Haloferacaceae</taxon>
    </lineage>
</organism>
<name>A0ABD5U2T6_9EURY</name>
<dbReference type="RefSeq" id="WP_379696572.1">
    <property type="nucleotide sequence ID" value="NZ_JBHSXH010000015.1"/>
</dbReference>
<reference evidence="1 2" key="1">
    <citation type="journal article" date="2019" name="Int. J. Syst. Evol. Microbiol.">
        <title>The Global Catalogue of Microorganisms (GCM) 10K type strain sequencing project: providing services to taxonomists for standard genome sequencing and annotation.</title>
        <authorList>
            <consortium name="The Broad Institute Genomics Platform"/>
            <consortium name="The Broad Institute Genome Sequencing Center for Infectious Disease"/>
            <person name="Wu L."/>
            <person name="Ma J."/>
        </authorList>
    </citation>
    <scope>NUCLEOTIDE SEQUENCE [LARGE SCALE GENOMIC DNA]</scope>
    <source>
        <strain evidence="1 2">YIM 94188</strain>
    </source>
</reference>
<sequence>MDSECPAASRIAGQEIVDSGSLFITAMWRTFKFGNKLLPNLDHLGVRGLAGRDDVSSGLRSYRHLADGDGR</sequence>
<dbReference type="InterPro" id="IPR058412">
    <property type="entry name" value="DUF8099"/>
</dbReference>